<proteinExistence type="predicted"/>
<keyword evidence="4" id="KW-0677">Repeat</keyword>
<evidence type="ECO:0000256" key="3">
    <source>
        <dbReference type="ARBA" id="ARBA00022701"/>
    </source>
</evidence>
<dbReference type="PROSITE" id="PS00845">
    <property type="entry name" value="CAP_GLY_1"/>
    <property type="match status" value="2"/>
</dbReference>
<feature type="region of interest" description="Disordered" evidence="7">
    <location>
        <begin position="1299"/>
        <end position="1395"/>
    </location>
</feature>
<sequence length="1395" mass="155828">MSLPRPTGLKAPSKIGRTSGLPQKAAAPGSRPQSPECTSDTHSTDDFKIGDRVWVGGTKPGRIAFIGETKFAPGDWAGIVLDQPTGKNDGSINGIKYFQCEPMKGVFSRVTKLFRQPMSVPPSTPKPGDSAGDSSGMTNGALPMSTPHRPLSRLGTSSKTTSASSSSLNNSISAAVPKATSTPAPGRTAGVKIGDRVLVSGSKTGVLRFVGETEFAKGEWAGVELDEQMGKNDGAVAGKRYFECKPMFGLFAPVHKVMKITANYIPNQMTRSLNTSLRGTRERSGSQDSISSISSSVSSVSRSRVRLGVSTLGNKNTKAAQRPGAVSVNTSTSALQKALKEKEDHIEQLLRERDLERAEVARAAAQVDDAEIQLTSLRTGQDRYRDEMEEQILKLRAVVQALEKDNNSLKGQLEDEKRKCEDLQFQIEEEVIDKDDLESRTEEESARVEHLEKSFRKEKDKADQYQQELDKLKAALEEKSSKLKEADSTQLTYLDQLEEVTHKLSLAEKKITSYEASKIDDGAKTSQVGMELAEKTSRVSELEEMLANKNREFKQLQDKLDEVLDELKTSNSKNTKMQEAMDEMKAKMESQGSNHNQLSEELKAMRSNHSDVQRQLETSNARSEELAEERKKLENQLADLMKNSGDSSTQLSLLNDELTEKNRRLEEAQNNLSNSSQKISKLNEEITALKEGFEKNKEEIVNKNNLELSTLQGQFEDVQAELTKSKTRIEKLTEDFTKEKEEMISRKDGEISELRNQISNSVEALSQQENKTQAHKQVLDTITQDRDSLNFEKEKLVKNLKRLEGEKEELNKELIHSKVEMTKIAGEQKTMAAEKESMAEQLETLQKSVEKMDKLKAELEKQKDELKKEKDEITTERDQLKQEIIVFKADLQQKDIQIDTLQKEVEKLKVESANQAKILLEKSQTESETSNLATEIDNLQKSLQSVESELKITQAERDEMKSKLQLADLISEQRQKLQEEKTQLQDELQETKARFSEDLSKVETEKTSLQTKIDNSAEQLTQQSKDLDVYKKQISDLQNENSSLSDIQQSLQNSNQQHQQQIDGYLKKIQSLETELKTAQEKTSLVQSVDGSGEVDPAKVKLLEENESAKQQISFLNNLIVNQQGKLHELQVRLEAMESGSYNNGHSDFPPDDSSPSGQKPAPRLFCDICDVFDRHDTDDCPTQAMSESPEPSRHHGDRDLKRPYCETCEDIRHVEGKSDNEDSWHEATGEELFTNTVNGIKGIAETKGRQSPNDEITFQAEKVGWSRALGVDVIHSPTKATELKNSIVPVEPEITALNQGKESIKNNDSQDVPGELLSESITSPESQTPDTRPRRKEEDSKKSNKKPRPKSFPANAQSPDSNSKDKSSIKPRPTSIVAGEKPDQTAKGDNCVIS</sequence>
<dbReference type="InterPro" id="IPR036859">
    <property type="entry name" value="CAP-Gly_dom_sf"/>
</dbReference>
<feature type="compositionally biased region" description="Polar residues" evidence="7">
    <location>
        <begin position="1320"/>
        <end position="1331"/>
    </location>
</feature>
<feature type="region of interest" description="Disordered" evidence="7">
    <location>
        <begin position="275"/>
        <end position="295"/>
    </location>
</feature>
<accession>A0AAN8K9A5</accession>
<feature type="domain" description="CAP-Gly" evidence="8">
    <location>
        <begin position="67"/>
        <end position="109"/>
    </location>
</feature>
<dbReference type="Pfam" id="PF16641">
    <property type="entry name" value="CLIP1_ZNF"/>
    <property type="match status" value="1"/>
</dbReference>
<dbReference type="GO" id="GO:0051010">
    <property type="term" value="F:microtubule plus-end binding"/>
    <property type="evidence" value="ECO:0007669"/>
    <property type="project" value="TreeGrafter"/>
</dbReference>
<feature type="region of interest" description="Disordered" evidence="7">
    <location>
        <begin position="117"/>
        <end position="188"/>
    </location>
</feature>
<dbReference type="GO" id="GO:0005634">
    <property type="term" value="C:nucleus"/>
    <property type="evidence" value="ECO:0007669"/>
    <property type="project" value="TreeGrafter"/>
</dbReference>
<dbReference type="SUPFAM" id="SSF74924">
    <property type="entry name" value="Cap-Gly domain"/>
    <property type="match status" value="2"/>
</dbReference>
<dbReference type="GO" id="GO:0005938">
    <property type="term" value="C:cell cortex"/>
    <property type="evidence" value="ECO:0007669"/>
    <property type="project" value="TreeGrafter"/>
</dbReference>
<dbReference type="EMBL" id="JAZGQO010000002">
    <property type="protein sequence ID" value="KAK6192676.1"/>
    <property type="molecule type" value="Genomic_DNA"/>
</dbReference>
<gene>
    <name evidence="9" type="ORF">SNE40_004109</name>
</gene>
<evidence type="ECO:0000259" key="8">
    <source>
        <dbReference type="PROSITE" id="PS50245"/>
    </source>
</evidence>
<feature type="compositionally biased region" description="Polar residues" evidence="7">
    <location>
        <begin position="31"/>
        <end position="41"/>
    </location>
</feature>
<evidence type="ECO:0000256" key="7">
    <source>
        <dbReference type="SAM" id="MobiDB-lite"/>
    </source>
</evidence>
<dbReference type="InterPro" id="IPR000938">
    <property type="entry name" value="CAP-Gly_domain"/>
</dbReference>
<comment type="subcellular location">
    <subcellularLocation>
        <location evidence="1">Cytoplasm</location>
        <location evidence="1">Cytoskeleton</location>
    </subcellularLocation>
</comment>
<keyword evidence="10" id="KW-1185">Reference proteome</keyword>
<feature type="region of interest" description="Disordered" evidence="7">
    <location>
        <begin position="1141"/>
        <end position="1161"/>
    </location>
</feature>
<evidence type="ECO:0000256" key="4">
    <source>
        <dbReference type="ARBA" id="ARBA00022737"/>
    </source>
</evidence>
<reference evidence="9 10" key="1">
    <citation type="submission" date="2024-01" db="EMBL/GenBank/DDBJ databases">
        <title>The genome of the rayed Mediterranean limpet Patella caerulea (Linnaeus, 1758).</title>
        <authorList>
            <person name="Anh-Thu Weber A."/>
            <person name="Halstead-Nussloch G."/>
        </authorList>
    </citation>
    <scope>NUCLEOTIDE SEQUENCE [LARGE SCALE GENOMIC DNA]</scope>
    <source>
        <strain evidence="9">AATW-2023a</strain>
        <tissue evidence="9">Whole specimen</tissue>
    </source>
</reference>
<keyword evidence="5" id="KW-0175">Coiled coil</keyword>
<protein>
    <recommendedName>
        <fullName evidence="8">CAP-Gly domain-containing protein</fullName>
    </recommendedName>
</protein>
<dbReference type="Gene3D" id="2.30.30.190">
    <property type="entry name" value="CAP Gly-rich-like domain"/>
    <property type="match status" value="2"/>
</dbReference>
<evidence type="ECO:0000256" key="1">
    <source>
        <dbReference type="ARBA" id="ARBA00004245"/>
    </source>
</evidence>
<feature type="region of interest" description="Disordered" evidence="7">
    <location>
        <begin position="1181"/>
        <end position="1201"/>
    </location>
</feature>
<evidence type="ECO:0000313" key="10">
    <source>
        <dbReference type="Proteomes" id="UP001347796"/>
    </source>
</evidence>
<feature type="region of interest" description="Disordered" evidence="7">
    <location>
        <begin position="1"/>
        <end position="48"/>
    </location>
</feature>
<dbReference type="PANTHER" id="PTHR18916">
    <property type="entry name" value="DYNACTIN 1-RELATED MICROTUBULE-BINDING"/>
    <property type="match status" value="1"/>
</dbReference>
<dbReference type="Proteomes" id="UP001347796">
    <property type="component" value="Unassembled WGS sequence"/>
</dbReference>
<dbReference type="Pfam" id="PF01302">
    <property type="entry name" value="CAP_GLY"/>
    <property type="match status" value="2"/>
</dbReference>
<dbReference type="GO" id="GO:0031122">
    <property type="term" value="P:cytoplasmic microtubule organization"/>
    <property type="evidence" value="ECO:0007669"/>
    <property type="project" value="TreeGrafter"/>
</dbReference>
<feature type="region of interest" description="Disordered" evidence="7">
    <location>
        <begin position="606"/>
        <end position="629"/>
    </location>
</feature>
<feature type="compositionally biased region" description="Basic and acidic residues" evidence="7">
    <location>
        <begin position="1332"/>
        <end position="1343"/>
    </location>
</feature>
<evidence type="ECO:0000256" key="5">
    <source>
        <dbReference type="ARBA" id="ARBA00023054"/>
    </source>
</evidence>
<feature type="domain" description="CAP-Gly" evidence="8">
    <location>
        <begin position="211"/>
        <end position="253"/>
    </location>
</feature>
<evidence type="ECO:0000313" key="9">
    <source>
        <dbReference type="EMBL" id="KAK6192676.1"/>
    </source>
</evidence>
<evidence type="ECO:0000256" key="2">
    <source>
        <dbReference type="ARBA" id="ARBA00022490"/>
    </source>
</evidence>
<dbReference type="SUPFAM" id="SSF57997">
    <property type="entry name" value="Tropomyosin"/>
    <property type="match status" value="1"/>
</dbReference>
<comment type="caution">
    <text evidence="9">The sequence shown here is derived from an EMBL/GenBank/DDBJ whole genome shotgun (WGS) entry which is preliminary data.</text>
</comment>
<name>A0AAN8K9A5_PATCE</name>
<keyword evidence="2" id="KW-0963">Cytoplasm</keyword>
<dbReference type="SMART" id="SM01052">
    <property type="entry name" value="CAP_GLY"/>
    <property type="match status" value="2"/>
</dbReference>
<evidence type="ECO:0000256" key="6">
    <source>
        <dbReference type="ARBA" id="ARBA00023212"/>
    </source>
</evidence>
<feature type="compositionally biased region" description="Low complexity" evidence="7">
    <location>
        <begin position="286"/>
        <end position="295"/>
    </location>
</feature>
<keyword evidence="3" id="KW-0493">Microtubule</keyword>
<dbReference type="PROSITE" id="PS50245">
    <property type="entry name" value="CAP_GLY_2"/>
    <property type="match status" value="2"/>
</dbReference>
<feature type="compositionally biased region" description="Polar residues" evidence="7">
    <location>
        <begin position="1299"/>
        <end position="1311"/>
    </location>
</feature>
<dbReference type="PANTHER" id="PTHR18916:SF82">
    <property type="entry name" value="CAP-GLY DOMAIN-CONTAINING PROTEIN"/>
    <property type="match status" value="1"/>
</dbReference>
<dbReference type="GO" id="GO:0035371">
    <property type="term" value="C:microtubule plus-end"/>
    <property type="evidence" value="ECO:0007669"/>
    <property type="project" value="TreeGrafter"/>
</dbReference>
<keyword evidence="6" id="KW-0206">Cytoskeleton</keyword>
<feature type="compositionally biased region" description="Basic and acidic residues" evidence="7">
    <location>
        <begin position="1191"/>
        <end position="1201"/>
    </location>
</feature>
<organism evidence="9 10">
    <name type="scientific">Patella caerulea</name>
    <name type="common">Rayed Mediterranean limpet</name>
    <dbReference type="NCBI Taxonomy" id="87958"/>
    <lineage>
        <taxon>Eukaryota</taxon>
        <taxon>Metazoa</taxon>
        <taxon>Spiralia</taxon>
        <taxon>Lophotrochozoa</taxon>
        <taxon>Mollusca</taxon>
        <taxon>Gastropoda</taxon>
        <taxon>Patellogastropoda</taxon>
        <taxon>Patelloidea</taxon>
        <taxon>Patellidae</taxon>
        <taxon>Patella</taxon>
    </lineage>
</organism>
<feature type="compositionally biased region" description="Low complexity" evidence="7">
    <location>
        <begin position="156"/>
        <end position="175"/>
    </location>
</feature>
<dbReference type="Gene3D" id="1.10.287.1490">
    <property type="match status" value="2"/>
</dbReference>
<dbReference type="InterPro" id="IPR032108">
    <property type="entry name" value="CLIP1_ZNF"/>
</dbReference>